<protein>
    <submittedName>
        <fullName evidence="3">Reverse transcriptase</fullName>
    </submittedName>
</protein>
<dbReference type="InterPro" id="IPR043128">
    <property type="entry name" value="Rev_trsase/Diguanyl_cyclase"/>
</dbReference>
<reference evidence="3" key="1">
    <citation type="journal article" date="2022" name="Int. J. Mol. Sci.">
        <title>Draft Genome of Tanacetum Coccineum: Genomic Comparison of Closely Related Tanacetum-Family Plants.</title>
        <authorList>
            <person name="Yamashiro T."/>
            <person name="Shiraishi A."/>
            <person name="Nakayama K."/>
            <person name="Satake H."/>
        </authorList>
    </citation>
    <scope>NUCLEOTIDE SEQUENCE</scope>
</reference>
<feature type="domain" description="Reverse transcriptase/retrotransposon-derived protein RNase H-like" evidence="2">
    <location>
        <begin position="428"/>
        <end position="522"/>
    </location>
</feature>
<dbReference type="Proteomes" id="UP001151760">
    <property type="component" value="Unassembled WGS sequence"/>
</dbReference>
<feature type="domain" description="Retrotransposon gag" evidence="1">
    <location>
        <begin position="93"/>
        <end position="180"/>
    </location>
</feature>
<keyword evidence="3" id="KW-0548">Nucleotidyltransferase</keyword>
<dbReference type="GO" id="GO:0003964">
    <property type="term" value="F:RNA-directed DNA polymerase activity"/>
    <property type="evidence" value="ECO:0007669"/>
    <property type="project" value="UniProtKB-KW"/>
</dbReference>
<gene>
    <name evidence="3" type="ORF">Tco_0774518</name>
</gene>
<dbReference type="Pfam" id="PF03732">
    <property type="entry name" value="Retrotrans_gag"/>
    <property type="match status" value="1"/>
</dbReference>
<reference evidence="3" key="2">
    <citation type="submission" date="2022-01" db="EMBL/GenBank/DDBJ databases">
        <authorList>
            <person name="Yamashiro T."/>
            <person name="Shiraishi A."/>
            <person name="Satake H."/>
            <person name="Nakayama K."/>
        </authorList>
    </citation>
    <scope>NUCLEOTIDE SEQUENCE</scope>
</reference>
<dbReference type="InterPro" id="IPR043502">
    <property type="entry name" value="DNA/RNA_pol_sf"/>
</dbReference>
<proteinExistence type="predicted"/>
<organism evidence="3 4">
    <name type="scientific">Tanacetum coccineum</name>
    <dbReference type="NCBI Taxonomy" id="301880"/>
    <lineage>
        <taxon>Eukaryota</taxon>
        <taxon>Viridiplantae</taxon>
        <taxon>Streptophyta</taxon>
        <taxon>Embryophyta</taxon>
        <taxon>Tracheophyta</taxon>
        <taxon>Spermatophyta</taxon>
        <taxon>Magnoliopsida</taxon>
        <taxon>eudicotyledons</taxon>
        <taxon>Gunneridae</taxon>
        <taxon>Pentapetalae</taxon>
        <taxon>asterids</taxon>
        <taxon>campanulids</taxon>
        <taxon>Asterales</taxon>
        <taxon>Asteraceae</taxon>
        <taxon>Asteroideae</taxon>
        <taxon>Anthemideae</taxon>
        <taxon>Anthemidinae</taxon>
        <taxon>Tanacetum</taxon>
    </lineage>
</organism>
<dbReference type="InterPro" id="IPR041577">
    <property type="entry name" value="RT_RNaseH_2"/>
</dbReference>
<dbReference type="Gene3D" id="3.10.20.370">
    <property type="match status" value="1"/>
</dbReference>
<accession>A0ABQ4ZRU8</accession>
<dbReference type="EMBL" id="BQNB010011540">
    <property type="protein sequence ID" value="GJS91882.1"/>
    <property type="molecule type" value="Genomic_DNA"/>
</dbReference>
<dbReference type="InterPro" id="IPR051320">
    <property type="entry name" value="Viral_Replic_Matur_Polypro"/>
</dbReference>
<dbReference type="Gene3D" id="3.30.70.270">
    <property type="match status" value="1"/>
</dbReference>
<keyword evidence="3" id="KW-0695">RNA-directed DNA polymerase</keyword>
<dbReference type="PANTHER" id="PTHR33064">
    <property type="entry name" value="POL PROTEIN"/>
    <property type="match status" value="1"/>
</dbReference>
<dbReference type="Pfam" id="PF17919">
    <property type="entry name" value="RT_RNaseH_2"/>
    <property type="match status" value="1"/>
</dbReference>
<name>A0ABQ4ZRU8_9ASTR</name>
<dbReference type="InterPro" id="IPR005162">
    <property type="entry name" value="Retrotrans_gag_dom"/>
</dbReference>
<comment type="caution">
    <text evidence="3">The sequence shown here is derived from an EMBL/GenBank/DDBJ whole genome shotgun (WGS) entry which is preliminary data.</text>
</comment>
<dbReference type="PANTHER" id="PTHR33064:SF37">
    <property type="entry name" value="RIBONUCLEASE H"/>
    <property type="match status" value="1"/>
</dbReference>
<evidence type="ECO:0000259" key="2">
    <source>
        <dbReference type="Pfam" id="PF17919"/>
    </source>
</evidence>
<evidence type="ECO:0000313" key="3">
    <source>
        <dbReference type="EMBL" id="GJS91882.1"/>
    </source>
</evidence>
<keyword evidence="3" id="KW-0808">Transferase</keyword>
<keyword evidence="4" id="KW-1185">Reference proteome</keyword>
<evidence type="ECO:0000259" key="1">
    <source>
        <dbReference type="Pfam" id="PF03732"/>
    </source>
</evidence>
<sequence>MNSAIMKQLRSHVTWSSAFCMWQYVEDALAQMRQMIVGLGAQNNQGARQANQFSRLAKVKFPKFNGDDVLGWIFKCDKFFLIDNTLEEEKVKIIYVHLFDKALLWHRQLIKTKGENISWTDYKDVIALRFGSVYDDPMALLKNAKYDKSAKEYPDTFDTLLSRVKVSEEYAISLYLGGLPTEVEMCVRMFRPNTLFDAYCLTTLQEATLEALALLPPNLHQDYENNSLKGVEEKRQKNLMQEEFLDADDSLVDTVNERVQAHISLNALSGSVPGGKHMVTRVVIWGTTKSVTHWLDARRKIEKVENKKNAELMMMSVYPNTGLQLMNMFESVASNSKVEPRLHEITDAYDEVFAVPTKLPPIRSQDHRITLMPGTQPQEFGRSYSTSLNVVVYNEKAQFVYQRERFIKDFASISRPLTQLLKKNSFQWSNEAQQAFTYLKNAMVQAPALALPNFNKPFVVETYAYGVGLGAILQQEGHPIAYMSKTLAPRHQALSTYEKEFLAVLMALEKWRGYLLDRHFVIKTHQS</sequence>
<dbReference type="SUPFAM" id="SSF56672">
    <property type="entry name" value="DNA/RNA polymerases"/>
    <property type="match status" value="1"/>
</dbReference>
<evidence type="ECO:0000313" key="4">
    <source>
        <dbReference type="Proteomes" id="UP001151760"/>
    </source>
</evidence>